<dbReference type="Gene3D" id="1.10.225.10">
    <property type="entry name" value="Saposin-like"/>
    <property type="match status" value="2"/>
</dbReference>
<dbReference type="PROSITE" id="PS50015">
    <property type="entry name" value="SAP_B"/>
    <property type="match status" value="2"/>
</dbReference>
<evidence type="ECO:0000256" key="2">
    <source>
        <dbReference type="SAM" id="MobiDB-lite"/>
    </source>
</evidence>
<keyword evidence="3" id="KW-0732">Signal</keyword>
<accession>A0AA39LI78</accession>
<dbReference type="InterPro" id="IPR011001">
    <property type="entry name" value="Saposin-like"/>
</dbReference>
<protein>
    <recommendedName>
        <fullName evidence="4">Saposin B-type domain-containing protein</fullName>
    </recommendedName>
</protein>
<feature type="domain" description="Saposin B-type" evidence="4">
    <location>
        <begin position="55"/>
        <end position="134"/>
    </location>
</feature>
<evidence type="ECO:0000256" key="3">
    <source>
        <dbReference type="SAM" id="SignalP"/>
    </source>
</evidence>
<dbReference type="SMART" id="SM00741">
    <property type="entry name" value="SapB"/>
    <property type="match status" value="2"/>
</dbReference>
<dbReference type="InterPro" id="IPR008139">
    <property type="entry name" value="SaposinB_dom"/>
</dbReference>
<proteinExistence type="predicted"/>
<feature type="compositionally biased region" description="Low complexity" evidence="2">
    <location>
        <begin position="177"/>
        <end position="187"/>
    </location>
</feature>
<organism evidence="5 6">
    <name type="scientific">Steinernema hermaphroditum</name>
    <dbReference type="NCBI Taxonomy" id="289476"/>
    <lineage>
        <taxon>Eukaryota</taxon>
        <taxon>Metazoa</taxon>
        <taxon>Ecdysozoa</taxon>
        <taxon>Nematoda</taxon>
        <taxon>Chromadorea</taxon>
        <taxon>Rhabditida</taxon>
        <taxon>Tylenchina</taxon>
        <taxon>Panagrolaimomorpha</taxon>
        <taxon>Strongyloidoidea</taxon>
        <taxon>Steinernematidae</taxon>
        <taxon>Steinernema</taxon>
    </lineage>
</organism>
<evidence type="ECO:0000313" key="6">
    <source>
        <dbReference type="Proteomes" id="UP001175271"/>
    </source>
</evidence>
<dbReference type="PANTHER" id="PTHR11480">
    <property type="entry name" value="SAPOSIN-RELATED"/>
    <property type="match status" value="1"/>
</dbReference>
<feature type="region of interest" description="Disordered" evidence="2">
    <location>
        <begin position="138"/>
        <end position="206"/>
    </location>
</feature>
<dbReference type="InterPro" id="IPR051428">
    <property type="entry name" value="Sphingo_Act-Surfact_Prot"/>
</dbReference>
<name>A0AA39LI78_9BILA</name>
<evidence type="ECO:0000256" key="1">
    <source>
        <dbReference type="ARBA" id="ARBA00023157"/>
    </source>
</evidence>
<gene>
    <name evidence="5" type="ORF">QR680_002489</name>
</gene>
<feature type="signal peptide" evidence="3">
    <location>
        <begin position="1"/>
        <end position="20"/>
    </location>
</feature>
<reference evidence="5" key="1">
    <citation type="submission" date="2023-06" db="EMBL/GenBank/DDBJ databases">
        <title>Genomic analysis of the entomopathogenic nematode Steinernema hermaphroditum.</title>
        <authorList>
            <person name="Schwarz E.M."/>
            <person name="Heppert J.K."/>
            <person name="Baniya A."/>
            <person name="Schwartz H.T."/>
            <person name="Tan C.-H."/>
            <person name="Antoshechkin I."/>
            <person name="Sternberg P.W."/>
            <person name="Goodrich-Blair H."/>
            <person name="Dillman A.R."/>
        </authorList>
    </citation>
    <scope>NUCLEOTIDE SEQUENCE</scope>
    <source>
        <strain evidence="5">PS9179</strain>
        <tissue evidence="5">Whole animal</tissue>
    </source>
</reference>
<feature type="compositionally biased region" description="Basic and acidic residues" evidence="2">
    <location>
        <begin position="192"/>
        <end position="203"/>
    </location>
</feature>
<dbReference type="EMBL" id="JAUCMV010000005">
    <property type="protein sequence ID" value="KAK0398237.1"/>
    <property type="molecule type" value="Genomic_DNA"/>
</dbReference>
<keyword evidence="6" id="KW-1185">Reference proteome</keyword>
<keyword evidence="1" id="KW-1015">Disulfide bond</keyword>
<comment type="caution">
    <text evidence="5">The sequence shown here is derived from an EMBL/GenBank/DDBJ whole genome shotgun (WGS) entry which is preliminary data.</text>
</comment>
<sequence>MRFARLILFIIILSAGQVRPSLHFDKNYGYGSYSRNFLDGKADNSQQTSEPSSTSNLGCFLCTQMLSVTKQRAGLSQPQLKIILNDRCKSLPIVVRNHCFAFVGESLPQLYSALTHDMSHGNLCEMLSLCDSANPFAIENSQTTPKPPSTPSTTAPTDNGRMDSTKKMSTKPYNILTTTPRSTSRSTQPPPHGEKKPEFEELLSKNGNNTTTKRLTCLFCERMLSNAKNYALAAKSEIAAFASAGCSKLREPPLIEQCYQLTDRKINELAIFVDEQVVEALWCAQMNRC</sequence>
<feature type="chain" id="PRO_5041461380" description="Saposin B-type domain-containing protein" evidence="3">
    <location>
        <begin position="21"/>
        <end position="289"/>
    </location>
</feature>
<dbReference type="AlphaFoldDB" id="A0AA39LI78"/>
<feature type="domain" description="Saposin B-type" evidence="4">
    <location>
        <begin position="213"/>
        <end position="289"/>
    </location>
</feature>
<dbReference type="Proteomes" id="UP001175271">
    <property type="component" value="Unassembled WGS sequence"/>
</dbReference>
<evidence type="ECO:0000313" key="5">
    <source>
        <dbReference type="EMBL" id="KAK0398237.1"/>
    </source>
</evidence>
<dbReference type="PANTHER" id="PTHR11480:SF91">
    <property type="entry name" value="SAPOSIN B-TYPE DOMAIN-CONTAINING PROTEIN"/>
    <property type="match status" value="1"/>
</dbReference>
<evidence type="ECO:0000259" key="4">
    <source>
        <dbReference type="PROSITE" id="PS50015"/>
    </source>
</evidence>
<dbReference type="SUPFAM" id="SSF47862">
    <property type="entry name" value="Saposin"/>
    <property type="match status" value="2"/>
</dbReference>